<proteinExistence type="predicted"/>
<organism evidence="2 3">
    <name type="scientific">Globodera rostochiensis</name>
    <name type="common">Golden nematode worm</name>
    <name type="synonym">Heterodera rostochiensis</name>
    <dbReference type="NCBI Taxonomy" id="31243"/>
    <lineage>
        <taxon>Eukaryota</taxon>
        <taxon>Metazoa</taxon>
        <taxon>Ecdysozoa</taxon>
        <taxon>Nematoda</taxon>
        <taxon>Chromadorea</taxon>
        <taxon>Rhabditida</taxon>
        <taxon>Tylenchina</taxon>
        <taxon>Tylenchomorpha</taxon>
        <taxon>Tylenchoidea</taxon>
        <taxon>Heteroderidae</taxon>
        <taxon>Heteroderinae</taxon>
        <taxon>Globodera</taxon>
    </lineage>
</organism>
<dbReference type="PANTHER" id="PTHR46481">
    <property type="entry name" value="ZINC FINGER BED DOMAIN-CONTAINING PROTEIN 4"/>
    <property type="match status" value="1"/>
</dbReference>
<dbReference type="InterPro" id="IPR052035">
    <property type="entry name" value="ZnF_BED_domain_contain"/>
</dbReference>
<protein>
    <submittedName>
        <fullName evidence="3">Uncharacterized protein</fullName>
    </submittedName>
</protein>
<reference evidence="3" key="1">
    <citation type="submission" date="2022-11" db="UniProtKB">
        <authorList>
            <consortium name="WormBaseParasite"/>
        </authorList>
    </citation>
    <scope>IDENTIFICATION</scope>
</reference>
<dbReference type="AlphaFoldDB" id="A0A914HN89"/>
<evidence type="ECO:0000313" key="3">
    <source>
        <dbReference type="WBParaSite" id="Gr19_v10_g2336.t1"/>
    </source>
</evidence>
<dbReference type="WBParaSite" id="Gr19_v10_g2336.t1">
    <property type="protein sequence ID" value="Gr19_v10_g2336.t1"/>
    <property type="gene ID" value="Gr19_v10_g2336"/>
</dbReference>
<keyword evidence="2" id="KW-1185">Reference proteome</keyword>
<sequence>MVAQPSPAKRSMCDRSMDRGTGPVEDGAVRICVFRWLEVNAPQNAPYSVLLFINQEKSVVKCRKAGGIENFVVRSSGNMTRLDKVIVNLICCANLPFNLVNNPHFRTLCKPWSEQLKDESHYRKLLPIAYAAVKCTSDIWSGPSQGFISLTAEGITDKWTRVLVLPEKNSRFSYRWWIEHEKEMDNNEKILPFFRANCAAHLLDRSVKNSFGSKQGAISELFANCRRIVSRVKHSIKALDELKEAQELEGLPQHKLLQEMVVRWNSSLIMIRRNCRGGRNANKASYRLHAVSTFLDPRFKVFFAADKDLFTMHVKLWLADEQKDAQNDAVLDIFSCDESDFIAPPSKLQRTFLDSLSEIASTSKTAVQARWTAPSPTIGSEQLFSVARDQELSDWIALEKGISDGAVTCGHDGVCRDSRTSPSDGSTVCSNCKSCTFKNCCNKVFTSELTKCPIPGWRAKGYKGTLPVDITTPKSVTRDVLKPIGAQTAVCRHLRPDICGSDIRGPDICDPTFAAQTFAAQTFAAQTFAARHLRPRHLRPRHLPLYVTKKNIFLFVVAGPHQPQVCGSQISGRKCLDRKCLGRKCLAANVWAANVWAANVGSQRPQVSGTQKSGRKCLDRKCLGRKCRVANVYFVLGRKCLGRKSRVANVWTANVWAANVGPQVSGTQKSGRKCLDRKCLGRKCRVANVYFVLGRKCLGRKSRVANVWTANVWAANVGPQVCGSQISGRKCLDRKCLGRKCLAANVWAANVWAANVWAANVGSRRPQVSGTQKSGRKCLDRKCLGRKCRVANV</sequence>
<feature type="region of interest" description="Disordered" evidence="1">
    <location>
        <begin position="1"/>
        <end position="21"/>
    </location>
</feature>
<dbReference type="Proteomes" id="UP000887572">
    <property type="component" value="Unplaced"/>
</dbReference>
<evidence type="ECO:0000313" key="2">
    <source>
        <dbReference type="Proteomes" id="UP000887572"/>
    </source>
</evidence>
<dbReference type="PANTHER" id="PTHR46481:SF4">
    <property type="entry name" value="ZINC FINGER BED DOMAIN-CONTAINING PROTEIN 4"/>
    <property type="match status" value="1"/>
</dbReference>
<evidence type="ECO:0000256" key="1">
    <source>
        <dbReference type="SAM" id="MobiDB-lite"/>
    </source>
</evidence>
<accession>A0A914HN89</accession>
<name>A0A914HN89_GLORO</name>